<dbReference type="SUPFAM" id="SSF53795">
    <property type="entry name" value="PEP carboxykinase-like"/>
    <property type="match status" value="1"/>
</dbReference>
<dbReference type="InterPro" id="IPR008209">
    <property type="entry name" value="PEP_carboxykinase_GTP"/>
</dbReference>
<dbReference type="InterPro" id="IPR018091">
    <property type="entry name" value="PEP_carboxykin_GTP_CS"/>
</dbReference>
<evidence type="ECO:0000256" key="4">
    <source>
        <dbReference type="ARBA" id="ARBA00011245"/>
    </source>
</evidence>
<comment type="pathway">
    <text evidence="2">Carbohydrate biosynthesis; gluconeogenesis.</text>
</comment>
<evidence type="ECO:0000256" key="2">
    <source>
        <dbReference type="ARBA" id="ARBA00004742"/>
    </source>
</evidence>
<dbReference type="HAMAP" id="MF_00452">
    <property type="entry name" value="PEPCK_GTP"/>
    <property type="match status" value="1"/>
</dbReference>
<dbReference type="Proteomes" id="UP000799049">
    <property type="component" value="Unassembled WGS sequence"/>
</dbReference>
<evidence type="ECO:0000256" key="10">
    <source>
        <dbReference type="ARBA" id="ARBA00023134"/>
    </source>
</evidence>
<keyword evidence="9" id="KW-0210">Decarboxylase</keyword>
<comment type="caution">
    <text evidence="15">The sequence shown here is derived from an EMBL/GenBank/DDBJ whole genome shotgun (WGS) entry which is preliminary data.</text>
</comment>
<keyword evidence="7" id="KW-0479">Metal-binding</keyword>
<feature type="domain" description="Phosphoenolpyruvate carboxykinase GTP-utilising N-terminal" evidence="14">
    <location>
        <begin position="40"/>
        <end position="261"/>
    </location>
</feature>
<dbReference type="GO" id="GO:0005525">
    <property type="term" value="F:GTP binding"/>
    <property type="evidence" value="ECO:0007669"/>
    <property type="project" value="UniProtKB-KW"/>
</dbReference>
<accession>A0A8K0AID2</accession>
<evidence type="ECO:0000256" key="7">
    <source>
        <dbReference type="ARBA" id="ARBA00022723"/>
    </source>
</evidence>
<keyword evidence="11" id="KW-0464">Manganese</keyword>
<dbReference type="CDD" id="cd00819">
    <property type="entry name" value="PEPCK_GTP"/>
    <property type="match status" value="1"/>
</dbReference>
<dbReference type="GO" id="GO:0006094">
    <property type="term" value="P:gluconeogenesis"/>
    <property type="evidence" value="ECO:0007669"/>
    <property type="project" value="UniProtKB-KW"/>
</dbReference>
<gene>
    <name evidence="15" type="ORF">ANDGO_02826</name>
</gene>
<sequence>MLSRRNWVSRAFGLVHTRSFAEITLDGLMKRTSNEKLVSFVREHAENTGANKLFLCEGTQSEFETLCEMMVAQGTLTKLKRPGSYLARSDPLDVARVEDRTFIASRTPREAGPTNYWRHPDELRPKLKNLFASSMRNRTMYIVPFSMGPVGSPFSIQGIQLTDSAYVAASMKIMTRMGADALNHISGIHASNPFVPCLHSVGAPLRDGEKDSSWPCDRDGIKFIAHFPDSREIWSYGSGYGGNALLGKKCLALRIASTIARDEGWLAEHMLIVGITNPQGEKKYVAAAFPSACGKTNLAMLNSKVPGWKFETVGDDIAWMRVDPHDGRLWAVNPEYGFFGVAPGTSEKTNPHAIKTIEKNTLFTNVALTPDGDVWWEGMTTPAPDGSFDWKGVKRSANDGKGPLAHPNARFTVQAQQCPVLDQKAFASMSGVPIDAILFGGRRSRTVPLVFEARSWQHGVFLGASMRSETTAAAAGALGVLRHDPFAMLPFAGYNMGHYFGHWLSVGKKMETKKQPRIFHVNWFRRDATSNSFLWPGFGDNARVLQWVFDRCNGKADAKETSIGLVPPFVSSGHRGINVSGLDLSLHDQEELVKVDNSEWVKEAEELRHFFASTIGSSTPKEMLDQVEELHGRASGLFGAQPSAHAA</sequence>
<organism evidence="15 16">
    <name type="scientific">Andalucia godoyi</name>
    <name type="common">Flagellate</name>
    <dbReference type="NCBI Taxonomy" id="505711"/>
    <lineage>
        <taxon>Eukaryota</taxon>
        <taxon>Discoba</taxon>
        <taxon>Jakobida</taxon>
        <taxon>Andalucina</taxon>
        <taxon>Andaluciidae</taxon>
        <taxon>Andalucia</taxon>
    </lineage>
</organism>
<dbReference type="InterPro" id="IPR008210">
    <property type="entry name" value="PEP_carboxykinase_N"/>
</dbReference>
<dbReference type="Gene3D" id="2.170.8.10">
    <property type="entry name" value="Phosphoenolpyruvate Carboxykinase, domain 2"/>
    <property type="match status" value="1"/>
</dbReference>
<dbReference type="InterPro" id="IPR013035">
    <property type="entry name" value="PEP_carboxykinase_C"/>
</dbReference>
<name>A0A8K0AID2_ANDGO</name>
<keyword evidence="6" id="KW-0312">Gluconeogenesis</keyword>
<evidence type="ECO:0000259" key="14">
    <source>
        <dbReference type="Pfam" id="PF17297"/>
    </source>
</evidence>
<dbReference type="InterPro" id="IPR035078">
    <property type="entry name" value="PEP_carboxykinase_GTP_N"/>
</dbReference>
<dbReference type="GO" id="GO:0004613">
    <property type="term" value="F:phosphoenolpyruvate carboxykinase (GTP) activity"/>
    <property type="evidence" value="ECO:0007669"/>
    <property type="project" value="UniProtKB-EC"/>
</dbReference>
<dbReference type="SUPFAM" id="SSF68923">
    <property type="entry name" value="PEP carboxykinase N-terminal domain"/>
    <property type="match status" value="1"/>
</dbReference>
<dbReference type="PIRSF" id="PIRSF001348">
    <property type="entry name" value="PEP_carboxykinase_GTP"/>
    <property type="match status" value="1"/>
</dbReference>
<dbReference type="FunFam" id="3.40.449.10:FF:000005">
    <property type="entry name" value="Phosphoenolpyruvate carboxykinase [GTP]"/>
    <property type="match status" value="1"/>
</dbReference>
<dbReference type="PANTHER" id="PTHR11561">
    <property type="entry name" value="PHOSPHOENOLPYRUVATE CARBOXYKINASE"/>
    <property type="match status" value="1"/>
</dbReference>
<dbReference type="NCBIfam" id="NF003253">
    <property type="entry name" value="PRK04210.1"/>
    <property type="match status" value="1"/>
</dbReference>
<evidence type="ECO:0000256" key="3">
    <source>
        <dbReference type="ARBA" id="ARBA00005796"/>
    </source>
</evidence>
<keyword evidence="8" id="KW-0547">Nucleotide-binding</keyword>
<dbReference type="EC" id="4.1.1.32" evidence="5"/>
<dbReference type="GO" id="GO:0046327">
    <property type="term" value="P:glycerol biosynthetic process from pyruvate"/>
    <property type="evidence" value="ECO:0007669"/>
    <property type="project" value="TreeGrafter"/>
</dbReference>
<dbReference type="Pfam" id="PF17297">
    <property type="entry name" value="PEPCK_N"/>
    <property type="match status" value="1"/>
</dbReference>
<dbReference type="Gene3D" id="3.90.228.20">
    <property type="match status" value="1"/>
</dbReference>
<dbReference type="OrthoDB" id="5841594at2759"/>
<evidence type="ECO:0000313" key="16">
    <source>
        <dbReference type="Proteomes" id="UP000799049"/>
    </source>
</evidence>
<keyword evidence="10" id="KW-0342">GTP-binding</keyword>
<dbReference type="GO" id="GO:0030145">
    <property type="term" value="F:manganese ion binding"/>
    <property type="evidence" value="ECO:0007669"/>
    <property type="project" value="TreeGrafter"/>
</dbReference>
<reference evidence="15" key="1">
    <citation type="submission" date="2019-09" db="EMBL/GenBank/DDBJ databases">
        <title>The Mitochondrial Proteome of the Jakobid, Andalucia godoyi, a Protist With the Most Gene-Rich and Bacteria-Like Mitochondrial Genome.</title>
        <authorList>
            <person name="Gray M.W."/>
            <person name="Burger G."/>
            <person name="Derelle R."/>
            <person name="Klimes V."/>
            <person name="Leger M."/>
            <person name="Sarrasin M."/>
            <person name="Vlcek C."/>
            <person name="Roger A.J."/>
            <person name="Elias M."/>
            <person name="Lang B.F."/>
        </authorList>
    </citation>
    <scope>NUCLEOTIDE SEQUENCE</scope>
    <source>
        <strain evidence="15">And28</strain>
    </source>
</reference>
<comment type="cofactor">
    <cofactor evidence="1">
        <name>Mn(2+)</name>
        <dbReference type="ChEBI" id="CHEBI:29035"/>
    </cofactor>
</comment>
<dbReference type="AlphaFoldDB" id="A0A8K0AID2"/>
<dbReference type="GO" id="GO:0019543">
    <property type="term" value="P:propionate catabolic process"/>
    <property type="evidence" value="ECO:0007669"/>
    <property type="project" value="TreeGrafter"/>
</dbReference>
<evidence type="ECO:0000256" key="9">
    <source>
        <dbReference type="ARBA" id="ARBA00022793"/>
    </source>
</evidence>
<dbReference type="Pfam" id="PF00821">
    <property type="entry name" value="PEPCK_GTP"/>
    <property type="match status" value="1"/>
</dbReference>
<keyword evidence="12" id="KW-0456">Lyase</keyword>
<keyword evidence="16" id="KW-1185">Reference proteome</keyword>
<dbReference type="PANTHER" id="PTHR11561:SF0">
    <property type="entry name" value="PHOSPHOENOLPYRUVATE CARBOXYKINASE [GTP]-RELATED"/>
    <property type="match status" value="1"/>
</dbReference>
<evidence type="ECO:0000256" key="11">
    <source>
        <dbReference type="ARBA" id="ARBA00023211"/>
    </source>
</evidence>
<evidence type="ECO:0000256" key="6">
    <source>
        <dbReference type="ARBA" id="ARBA00022432"/>
    </source>
</evidence>
<dbReference type="GO" id="GO:0042594">
    <property type="term" value="P:response to starvation"/>
    <property type="evidence" value="ECO:0007669"/>
    <property type="project" value="TreeGrafter"/>
</dbReference>
<protein>
    <recommendedName>
        <fullName evidence="5">phosphoenolpyruvate carboxykinase (GTP)</fullName>
        <ecNumber evidence="5">4.1.1.32</ecNumber>
    </recommendedName>
</protein>
<comment type="similarity">
    <text evidence="3">Belongs to the phosphoenolpyruvate carboxykinase [GTP] family.</text>
</comment>
<evidence type="ECO:0000256" key="12">
    <source>
        <dbReference type="ARBA" id="ARBA00023239"/>
    </source>
</evidence>
<dbReference type="GO" id="GO:0071333">
    <property type="term" value="P:cellular response to glucose stimulus"/>
    <property type="evidence" value="ECO:0007669"/>
    <property type="project" value="TreeGrafter"/>
</dbReference>
<dbReference type="InterPro" id="IPR035077">
    <property type="entry name" value="PEP_carboxykinase_GTP_C"/>
</dbReference>
<dbReference type="Gene3D" id="3.40.449.10">
    <property type="entry name" value="Phosphoenolpyruvate Carboxykinase, domain 1"/>
    <property type="match status" value="1"/>
</dbReference>
<proteinExistence type="inferred from homology"/>
<evidence type="ECO:0000256" key="5">
    <source>
        <dbReference type="ARBA" id="ARBA00012306"/>
    </source>
</evidence>
<dbReference type="GO" id="GO:0033993">
    <property type="term" value="P:response to lipid"/>
    <property type="evidence" value="ECO:0007669"/>
    <property type="project" value="TreeGrafter"/>
</dbReference>
<evidence type="ECO:0000313" key="15">
    <source>
        <dbReference type="EMBL" id="KAF0852858.1"/>
    </source>
</evidence>
<dbReference type="PROSITE" id="PS00505">
    <property type="entry name" value="PEPCK_GTP"/>
    <property type="match status" value="1"/>
</dbReference>
<feature type="domain" description="Phosphoenolpyruvate carboxykinase C-terminal P-loop" evidence="13">
    <location>
        <begin position="265"/>
        <end position="631"/>
    </location>
</feature>
<evidence type="ECO:0000256" key="8">
    <source>
        <dbReference type="ARBA" id="ARBA00022741"/>
    </source>
</evidence>
<evidence type="ECO:0000256" key="1">
    <source>
        <dbReference type="ARBA" id="ARBA00001936"/>
    </source>
</evidence>
<dbReference type="GO" id="GO:0006107">
    <property type="term" value="P:oxaloacetate metabolic process"/>
    <property type="evidence" value="ECO:0007669"/>
    <property type="project" value="TreeGrafter"/>
</dbReference>
<dbReference type="GO" id="GO:0005829">
    <property type="term" value="C:cytosol"/>
    <property type="evidence" value="ECO:0007669"/>
    <property type="project" value="TreeGrafter"/>
</dbReference>
<comment type="subunit">
    <text evidence="4">Monomer.</text>
</comment>
<evidence type="ECO:0000259" key="13">
    <source>
        <dbReference type="Pfam" id="PF00821"/>
    </source>
</evidence>
<dbReference type="EMBL" id="VRVR01000012">
    <property type="protein sequence ID" value="KAF0852858.1"/>
    <property type="molecule type" value="Genomic_DNA"/>
</dbReference>